<keyword evidence="4" id="KW-0175">Coiled coil</keyword>
<comment type="caution">
    <text evidence="7">The sequence shown here is derived from an EMBL/GenBank/DDBJ whole genome shotgun (WGS) entry which is preliminary data.</text>
</comment>
<accession>A0A139HGI4</accession>
<reference evidence="7 8" key="1">
    <citation type="submission" date="2015-07" db="EMBL/GenBank/DDBJ databases">
        <title>Comparative genomics of the Sigatoka disease complex on banana suggests a link between parallel evolutionary changes in Pseudocercospora fijiensis and Pseudocercospora eumusae and increased virulence on the banana host.</title>
        <authorList>
            <person name="Chang T.-C."/>
            <person name="Salvucci A."/>
            <person name="Crous P.W."/>
            <person name="Stergiopoulos I."/>
        </authorList>
    </citation>
    <scope>NUCLEOTIDE SEQUENCE [LARGE SCALE GENOMIC DNA]</scope>
    <source>
        <strain evidence="7 8">CBS 114824</strain>
    </source>
</reference>
<evidence type="ECO:0000256" key="3">
    <source>
        <dbReference type="ARBA" id="ARBA00038149"/>
    </source>
</evidence>
<feature type="domain" description="SPRY" evidence="6">
    <location>
        <begin position="205"/>
        <end position="487"/>
    </location>
</feature>
<feature type="region of interest" description="Disordered" evidence="5">
    <location>
        <begin position="332"/>
        <end position="352"/>
    </location>
</feature>
<evidence type="ECO:0000256" key="2">
    <source>
        <dbReference type="ARBA" id="ARBA00023242"/>
    </source>
</evidence>
<dbReference type="GO" id="GO:0000976">
    <property type="term" value="F:transcription cis-regulatory region binding"/>
    <property type="evidence" value="ECO:0007669"/>
    <property type="project" value="TreeGrafter"/>
</dbReference>
<evidence type="ECO:0000256" key="5">
    <source>
        <dbReference type="SAM" id="MobiDB-lite"/>
    </source>
</evidence>
<evidence type="ECO:0000313" key="8">
    <source>
        <dbReference type="Proteomes" id="UP000070133"/>
    </source>
</evidence>
<feature type="compositionally biased region" description="Polar residues" evidence="5">
    <location>
        <begin position="25"/>
        <end position="41"/>
    </location>
</feature>
<feature type="compositionally biased region" description="Polar residues" evidence="5">
    <location>
        <begin position="83"/>
        <end position="92"/>
    </location>
</feature>
<comment type="similarity">
    <text evidence="3">Belongs to the cclA family.</text>
</comment>
<keyword evidence="2" id="KW-0539">Nucleus</keyword>
<dbReference type="InterPro" id="IPR003877">
    <property type="entry name" value="SPRY_dom"/>
</dbReference>
<feature type="compositionally biased region" description="Low complexity" evidence="5">
    <location>
        <begin position="615"/>
        <end position="638"/>
    </location>
</feature>
<comment type="subcellular location">
    <subcellularLocation>
        <location evidence="1">Nucleus</location>
    </subcellularLocation>
</comment>
<feature type="region of interest" description="Disordered" evidence="5">
    <location>
        <begin position="1"/>
        <end position="104"/>
    </location>
</feature>
<gene>
    <name evidence="7" type="ORF">AC578_6354</name>
</gene>
<evidence type="ECO:0000259" key="6">
    <source>
        <dbReference type="SMART" id="SM00449"/>
    </source>
</evidence>
<dbReference type="InterPro" id="IPR037353">
    <property type="entry name" value="ASH2"/>
</dbReference>
<dbReference type="Proteomes" id="UP000070133">
    <property type="component" value="Unassembled WGS sequence"/>
</dbReference>
<dbReference type="OrthoDB" id="10266026at2759"/>
<dbReference type="AlphaFoldDB" id="A0A139HGI4"/>
<dbReference type="EMBL" id="LFZN01000053">
    <property type="protein sequence ID" value="KXT01594.1"/>
    <property type="molecule type" value="Genomic_DNA"/>
</dbReference>
<dbReference type="Gene3D" id="1.20.5.340">
    <property type="match status" value="1"/>
</dbReference>
<feature type="compositionally biased region" description="Polar residues" evidence="5">
    <location>
        <begin position="1"/>
        <end position="10"/>
    </location>
</feature>
<proteinExistence type="inferred from homology"/>
<dbReference type="GO" id="GO:0048188">
    <property type="term" value="C:Set1C/COMPASS complex"/>
    <property type="evidence" value="ECO:0007669"/>
    <property type="project" value="InterPro"/>
</dbReference>
<feature type="compositionally biased region" description="Polar residues" evidence="5">
    <location>
        <begin position="387"/>
        <end position="400"/>
    </location>
</feature>
<dbReference type="Gene3D" id="2.60.120.920">
    <property type="match status" value="1"/>
</dbReference>
<feature type="compositionally biased region" description="Basic and acidic residues" evidence="5">
    <location>
        <begin position="48"/>
        <end position="66"/>
    </location>
</feature>
<feature type="region of interest" description="Disordered" evidence="5">
    <location>
        <begin position="387"/>
        <end position="415"/>
    </location>
</feature>
<feature type="coiled-coil region" evidence="4">
    <location>
        <begin position="693"/>
        <end position="727"/>
    </location>
</feature>
<keyword evidence="8" id="KW-1185">Reference proteome</keyword>
<dbReference type="STRING" id="321146.A0A139HGI4"/>
<dbReference type="InterPro" id="IPR043136">
    <property type="entry name" value="B30.2/SPRY_sf"/>
</dbReference>
<dbReference type="PANTHER" id="PTHR10598:SF0">
    <property type="entry name" value="SET1_ASH2 HISTONE METHYLTRANSFERASE COMPLEX SUBUNIT ASH2"/>
    <property type="match status" value="1"/>
</dbReference>
<sequence length="894" mass="98571">MADSAPQSHAATPLQAVVDQEHAPSISSPLNPTTISRQASRTPAPIQREQREKKESLKMRESKQGNEKAASSNSTLGKRKASAVQTYPSPQRFNVPPPKTQDFEEPKDDVMMAHEPFPLTMPNSERQLYKPIDLAENKRGYRYSRAIADPHFPHKQLYRSTSPPPHYARLSFEDADKWMHFTTNALITTNEKGWRMVRSNVCAREGSLYYEIKIHRGVPPEGPDPTTNGPQPHVRFGWARREAPLDAPVGFDGYSYGITDIRFETMHRSRPGKFFNAKKSKSKAVKAAPATITLAPEDQNVKEGDVIGVEIQLPSLTLHRKVVEGVYNPAVDSGDGFDQGHHQDADTQPPDVIRDRIPVSYKGNSYFEVLDHVASKPMEIYADRTTNLNHLPTNGPSSNKESIKTAPGPHNEYPSLRTLPHSAIKVYKNGKLIGTAFENLLAFLPPASAPSKTMGAREGFDDGLVGYFPAVSCFWGGIAEVNFGDGAQGFWCPPAHLQNTKNASRRGRQGPDIDMPDAGVDATGHKTGWNPGRQLRGIGERYKEQIAEDVVWDVIDEVDFFVQDGAFEGGGVGGEDSLTLPPHLRKRATQPVTETSSTLAQSMPSASAPETMPEPQTTPAPAFTSATTKPAANAASATPASSFTTYKQKYLKQIGVKCANKLPPASAIQAMFLYEMQRQTEAEKLFHAQMFELAKAEDHTHVQDRRIKELEARLAQLERKMAARDVDERIATSHVRLNAHQEKLNACSGRLSWVEQKLSTVDQQLDELKKSQEDAAATATATAGSTPEITVSNIHSEDVSTMKEEINVLFDDRDGILRMIKEVKENVARLDLNIKQLTVQRSSTSSSPASTHRIPIKNSSGDLVELSVPKGSSFSLKENRGAVQSFQPGKQWVV</sequence>
<dbReference type="InterPro" id="IPR013320">
    <property type="entry name" value="ConA-like_dom_sf"/>
</dbReference>
<dbReference type="CDD" id="cd12872">
    <property type="entry name" value="SPRY_Ash2"/>
    <property type="match status" value="1"/>
</dbReference>
<dbReference type="PANTHER" id="PTHR10598">
    <property type="entry name" value="SET1/ASH2 HISTONE METHYLTRANSFERASE COMPLEX SUBUNIT ASH2"/>
    <property type="match status" value="1"/>
</dbReference>
<evidence type="ECO:0000313" key="7">
    <source>
        <dbReference type="EMBL" id="KXT01594.1"/>
    </source>
</evidence>
<evidence type="ECO:0000256" key="4">
    <source>
        <dbReference type="SAM" id="Coils"/>
    </source>
</evidence>
<evidence type="ECO:0000256" key="1">
    <source>
        <dbReference type="ARBA" id="ARBA00004123"/>
    </source>
</evidence>
<protein>
    <recommendedName>
        <fullName evidence="6">SPRY domain-containing protein</fullName>
    </recommendedName>
</protein>
<feature type="compositionally biased region" description="Polar residues" evidence="5">
    <location>
        <begin position="590"/>
        <end position="605"/>
    </location>
</feature>
<dbReference type="SUPFAM" id="SSF49899">
    <property type="entry name" value="Concanavalin A-like lectins/glucanases"/>
    <property type="match status" value="1"/>
</dbReference>
<dbReference type="SMART" id="SM00449">
    <property type="entry name" value="SPRY"/>
    <property type="match status" value="1"/>
</dbReference>
<feature type="region of interest" description="Disordered" evidence="5">
    <location>
        <begin position="587"/>
        <end position="638"/>
    </location>
</feature>
<name>A0A139HGI4_9PEZI</name>
<organism evidence="7 8">
    <name type="scientific">Pseudocercospora eumusae</name>
    <dbReference type="NCBI Taxonomy" id="321146"/>
    <lineage>
        <taxon>Eukaryota</taxon>
        <taxon>Fungi</taxon>
        <taxon>Dikarya</taxon>
        <taxon>Ascomycota</taxon>
        <taxon>Pezizomycotina</taxon>
        <taxon>Dothideomycetes</taxon>
        <taxon>Dothideomycetidae</taxon>
        <taxon>Mycosphaerellales</taxon>
        <taxon>Mycosphaerellaceae</taxon>
        <taxon>Pseudocercospora</taxon>
    </lineage>
</organism>